<dbReference type="EMBL" id="HBGE01036803">
    <property type="protein sequence ID" value="CAD9131188.1"/>
    <property type="molecule type" value="Transcribed_RNA"/>
</dbReference>
<evidence type="ECO:0008006" key="3">
    <source>
        <dbReference type="Google" id="ProtNLM"/>
    </source>
</evidence>
<sequence length="464" mass="52262">MGPAIIGVAILLAIVLSRAITLPLRTVRDSMALLGSMKIEDALRHNNMRRFKVCPFSELRDLRASFETAARCLLHWRTTETARRMKLEEEKSQRVRKTIEQAEQSARHLLHPMVLVWAPDFLLMANFTSYERMRNDGLLMFIDTEEALQSFRQQRTIVFLSHQWLSWGVPDPNGIHFRAMKSAIRQVSEHLQLVDKRGSLQSMYVWVDYCCIAQEHRGMQMLAVTSLPVYAACSDAFVVIAPDASHEKSAQLCDLQSYYSRGWCRAEMLAKVCSSGLDHFFVLASADGSLEEITEARLASLPLDVFEGEFSCCEQGHKDSETCDKESLVVAVLGLYSLVLNHLKSGSSQKHMEPVIAHVVCSKQHFFPPTFTFQSHEGWSEERELFGCLAEALEAHVEGPCIEAASHRHLCPHLAFDVRSGADDLSPRPTVTQTRSSMSVSSCSSFTPCRRLSPRSRASNLLQQ</sequence>
<organism evidence="2">
    <name type="scientific">Alexandrium catenella</name>
    <name type="common">Red tide dinoflagellate</name>
    <name type="synonym">Gonyaulax catenella</name>
    <dbReference type="NCBI Taxonomy" id="2925"/>
    <lineage>
        <taxon>Eukaryota</taxon>
        <taxon>Sar</taxon>
        <taxon>Alveolata</taxon>
        <taxon>Dinophyceae</taxon>
        <taxon>Gonyaulacales</taxon>
        <taxon>Pyrocystaceae</taxon>
        <taxon>Alexandrium</taxon>
    </lineage>
</organism>
<protein>
    <recommendedName>
        <fullName evidence="3">Heterokaryon incompatibility domain-containing protein</fullName>
    </recommendedName>
</protein>
<evidence type="ECO:0000313" key="2">
    <source>
        <dbReference type="EMBL" id="CAD9131188.1"/>
    </source>
</evidence>
<evidence type="ECO:0000256" key="1">
    <source>
        <dbReference type="SAM" id="MobiDB-lite"/>
    </source>
</evidence>
<gene>
    <name evidence="2" type="ORF">ACAT0790_LOCUS22211</name>
</gene>
<reference evidence="2" key="1">
    <citation type="submission" date="2021-01" db="EMBL/GenBank/DDBJ databases">
        <authorList>
            <person name="Corre E."/>
            <person name="Pelletier E."/>
            <person name="Niang G."/>
            <person name="Scheremetjew M."/>
            <person name="Finn R."/>
            <person name="Kale V."/>
            <person name="Holt S."/>
            <person name="Cochrane G."/>
            <person name="Meng A."/>
            <person name="Brown T."/>
            <person name="Cohen L."/>
        </authorList>
    </citation>
    <scope>NUCLEOTIDE SEQUENCE</scope>
    <source>
        <strain evidence="2">OF101</strain>
    </source>
</reference>
<feature type="region of interest" description="Disordered" evidence="1">
    <location>
        <begin position="441"/>
        <end position="464"/>
    </location>
</feature>
<name>A0A7S1MH02_ALECA</name>
<proteinExistence type="predicted"/>
<dbReference type="AlphaFoldDB" id="A0A7S1MH02"/>
<accession>A0A7S1MH02</accession>